<dbReference type="EMBL" id="FMTP01000001">
    <property type="protein sequence ID" value="SCW34305.1"/>
    <property type="molecule type" value="Genomic_DNA"/>
</dbReference>
<dbReference type="Proteomes" id="UP000198889">
    <property type="component" value="Unassembled WGS sequence"/>
</dbReference>
<dbReference type="RefSeq" id="WP_143007041.1">
    <property type="nucleotide sequence ID" value="NZ_FMTP01000001.1"/>
</dbReference>
<proteinExistence type="predicted"/>
<organism evidence="1 2">
    <name type="scientific">Ancylobacter rudongensis</name>
    <dbReference type="NCBI Taxonomy" id="177413"/>
    <lineage>
        <taxon>Bacteria</taxon>
        <taxon>Pseudomonadati</taxon>
        <taxon>Pseudomonadota</taxon>
        <taxon>Alphaproteobacteria</taxon>
        <taxon>Hyphomicrobiales</taxon>
        <taxon>Xanthobacteraceae</taxon>
        <taxon>Ancylobacter</taxon>
    </lineage>
</organism>
<keyword evidence="2" id="KW-1185">Reference proteome</keyword>
<evidence type="ECO:0000313" key="2">
    <source>
        <dbReference type="Proteomes" id="UP000198889"/>
    </source>
</evidence>
<protein>
    <submittedName>
        <fullName evidence="1">Uncharacterized protein</fullName>
    </submittedName>
</protein>
<dbReference type="AlphaFoldDB" id="A0A1G4PQ44"/>
<evidence type="ECO:0000313" key="1">
    <source>
        <dbReference type="EMBL" id="SCW34305.1"/>
    </source>
</evidence>
<name>A0A1G4PQ44_9HYPH</name>
<gene>
    <name evidence="1" type="ORF">SAMN05660859_0698</name>
</gene>
<sequence>MAKLPALVDALAKHDPRGLSTVKNYARIVREAGLLPTTKRGNGASDMGEGEVAKLLLGLAEVANVRKAPRAIEVLSGALVVAPMSGAVDPANHLEGFDLADRMESLGEFLQCLVGGVRDHGIVLPSKDGSRNHVLSGMRLKAPDDWGGDAYITFNRTLAGEFTLHFHGPTPEAYEFFRTRPAADLGERCRERADGAPVPGISFEVEIGVSAIASLAGCLATKRRIAPRRPKLLEEKQ</sequence>
<reference evidence="2" key="1">
    <citation type="submission" date="2016-10" db="EMBL/GenBank/DDBJ databases">
        <authorList>
            <person name="Varghese N."/>
            <person name="Submissions S."/>
        </authorList>
    </citation>
    <scope>NUCLEOTIDE SEQUENCE [LARGE SCALE GENOMIC DNA]</scope>
    <source>
        <strain evidence="2">CGMCC 1.1761</strain>
    </source>
</reference>
<accession>A0A1G4PQ44</accession>
<dbReference type="STRING" id="177413.SAMN05660859_0698"/>